<feature type="region of interest" description="Disordered" evidence="1">
    <location>
        <begin position="186"/>
        <end position="251"/>
    </location>
</feature>
<reference evidence="2 3" key="1">
    <citation type="journal article" date="2018" name="MBio">
        <title>Comparative Genomics Reveals the Core Gene Toolbox for the Fungus-Insect Symbiosis.</title>
        <authorList>
            <person name="Wang Y."/>
            <person name="Stata M."/>
            <person name="Wang W."/>
            <person name="Stajich J.E."/>
            <person name="White M.M."/>
            <person name="Moncalvo J.M."/>
        </authorList>
    </citation>
    <scope>NUCLEOTIDE SEQUENCE [LARGE SCALE GENOMIC DNA]</scope>
    <source>
        <strain evidence="2 3">SWE-8-4</strain>
    </source>
</reference>
<proteinExistence type="predicted"/>
<feature type="region of interest" description="Disordered" evidence="1">
    <location>
        <begin position="99"/>
        <end position="134"/>
    </location>
</feature>
<evidence type="ECO:0000313" key="2">
    <source>
        <dbReference type="EMBL" id="PVU89499.1"/>
    </source>
</evidence>
<feature type="compositionally biased region" description="Polar residues" evidence="1">
    <location>
        <begin position="186"/>
        <end position="200"/>
    </location>
</feature>
<comment type="caution">
    <text evidence="2">The sequence shown here is derived from an EMBL/GenBank/DDBJ whole genome shotgun (WGS) entry which is preliminary data.</text>
</comment>
<dbReference type="Proteomes" id="UP000245383">
    <property type="component" value="Unassembled WGS sequence"/>
</dbReference>
<name>A0A2T9YB11_9FUNG</name>
<feature type="compositionally biased region" description="Basic and acidic residues" evidence="1">
    <location>
        <begin position="201"/>
        <end position="234"/>
    </location>
</feature>
<dbReference type="AlphaFoldDB" id="A0A2T9YB11"/>
<evidence type="ECO:0000256" key="1">
    <source>
        <dbReference type="SAM" id="MobiDB-lite"/>
    </source>
</evidence>
<keyword evidence="3" id="KW-1185">Reference proteome</keyword>
<accession>A0A2T9YB11</accession>
<sequence>MLVADGCRFNRNYNGNTGLESSKQQQIFLASMTMDWNFLRLSEFFSHVGPQLDLDYKQKVEMLQNLVKRKSIAQKSGELIKKKHRQESITKTLTVSTKRYRAQSSSENTALPKNTAVSTPVTKSKSPQIEKSLSPTQSLSRLTISDQNKTIVLETSYIKNNEPQITTVQKNNTRSDLELIQNSKIYHNNCSSKPNTNLGSEKNEMQSHDNTERSEIKKSESKIEIFRKESKGEEETTCGDNNLENKKNNAQNRVNSAIDSLNDIRQSEMLEAQQIEYGANTIREEKETNSKINSSTKQKEELNQNNSYIKDKRIKVNSEQYKLGKTRGDMYMYSSTEVFRSTSQMNMGEVVTYEENISAKLLKADHDVFEGSCSPGLEFQIAEPDITDPVLVRMKIEEEMSNAVSKEEEDDFGVDFNLQDSEYQVRNGQGPGIIEGYGKMLDRAKQAHPHVHLNLHENSSNIGASASQVDITTTSMEFSEDHGERAERNKIHPSISILGIYIESDRTNKREV</sequence>
<organism evidence="2 3">
    <name type="scientific">Smittium simulii</name>
    <dbReference type="NCBI Taxonomy" id="133385"/>
    <lineage>
        <taxon>Eukaryota</taxon>
        <taxon>Fungi</taxon>
        <taxon>Fungi incertae sedis</taxon>
        <taxon>Zoopagomycota</taxon>
        <taxon>Kickxellomycotina</taxon>
        <taxon>Harpellomycetes</taxon>
        <taxon>Harpellales</taxon>
        <taxon>Legeriomycetaceae</taxon>
        <taxon>Smittium</taxon>
    </lineage>
</organism>
<dbReference type="EMBL" id="MBFR01000310">
    <property type="protein sequence ID" value="PVU89499.1"/>
    <property type="molecule type" value="Genomic_DNA"/>
</dbReference>
<protein>
    <submittedName>
        <fullName evidence="2">Uncharacterized protein</fullName>
    </submittedName>
</protein>
<evidence type="ECO:0000313" key="3">
    <source>
        <dbReference type="Proteomes" id="UP000245383"/>
    </source>
</evidence>
<gene>
    <name evidence="2" type="ORF">BB561_005316</name>
</gene>